<sequence>MHRPAALTASDGWIPLAKGSLAALSGVRPGDGDARSWAVDSEAARDRPRLLVKPVHAMIVILVLTVALCASLTLFIQQARNLEQTGSFAASHANSPPATGSSKSFHPPTSATKPQPSPQRGTQAPDATVQSQAGPLPPGVVDLNTADVNQLDSVNGIGPVMAKRIIDYRTSIGRFSSVDQLLQVSGIGPKTLEKIRDRLVVR</sequence>
<feature type="compositionally biased region" description="Polar residues" evidence="1">
    <location>
        <begin position="88"/>
        <end position="122"/>
    </location>
</feature>
<name>A0A086Z0A7_9BIFI</name>
<dbReference type="eggNOG" id="COG1555">
    <property type="taxonomic scope" value="Bacteria"/>
</dbReference>
<accession>A0A086Z0A7</accession>
<dbReference type="AlphaFoldDB" id="A0A086Z0A7"/>
<reference evidence="4 5" key="1">
    <citation type="submission" date="2014-03" db="EMBL/GenBank/DDBJ databases">
        <title>Genomics of Bifidobacteria.</title>
        <authorList>
            <person name="Ventura M."/>
            <person name="Milani C."/>
            <person name="Lugli G.A."/>
        </authorList>
    </citation>
    <scope>NUCLEOTIDE SEQUENCE [LARGE SCALE GENOMIC DNA]</scope>
    <source>
        <strain evidence="4 5">DSM 22766</strain>
    </source>
</reference>
<dbReference type="GO" id="GO:0015627">
    <property type="term" value="C:type II protein secretion system complex"/>
    <property type="evidence" value="ECO:0007669"/>
    <property type="project" value="TreeGrafter"/>
</dbReference>
<dbReference type="GO" id="GO:0006281">
    <property type="term" value="P:DNA repair"/>
    <property type="evidence" value="ECO:0007669"/>
    <property type="project" value="InterPro"/>
</dbReference>
<comment type="caution">
    <text evidence="4">The sequence shown here is derived from an EMBL/GenBank/DDBJ whole genome shotgun (WGS) entry which is preliminary data.</text>
</comment>
<evidence type="ECO:0000259" key="3">
    <source>
        <dbReference type="SMART" id="SM00278"/>
    </source>
</evidence>
<feature type="region of interest" description="Disordered" evidence="1">
    <location>
        <begin position="88"/>
        <end position="141"/>
    </location>
</feature>
<evidence type="ECO:0000256" key="2">
    <source>
        <dbReference type="SAM" id="Phobius"/>
    </source>
</evidence>
<dbReference type="GO" id="GO:0003677">
    <property type="term" value="F:DNA binding"/>
    <property type="evidence" value="ECO:0007669"/>
    <property type="project" value="InterPro"/>
</dbReference>
<dbReference type="GO" id="GO:0015628">
    <property type="term" value="P:protein secretion by the type II secretion system"/>
    <property type="evidence" value="ECO:0007669"/>
    <property type="project" value="TreeGrafter"/>
</dbReference>
<dbReference type="SUPFAM" id="SSF47781">
    <property type="entry name" value="RuvA domain 2-like"/>
    <property type="match status" value="1"/>
</dbReference>
<dbReference type="EMBL" id="JGYK01000001">
    <property type="protein sequence ID" value="KFI39957.1"/>
    <property type="molecule type" value="Genomic_DNA"/>
</dbReference>
<feature type="domain" description="Helix-hairpin-helix DNA-binding motif class 1" evidence="3">
    <location>
        <begin position="179"/>
        <end position="198"/>
    </location>
</feature>
<dbReference type="OrthoDB" id="9758724at2"/>
<dbReference type="STRING" id="1437605.AB656_01910"/>
<feature type="transmembrane region" description="Helical" evidence="2">
    <location>
        <begin position="55"/>
        <end position="76"/>
    </location>
</feature>
<organism evidence="4 5">
    <name type="scientific">Bifidobacterium actinocoloniiforme DSM 22766</name>
    <dbReference type="NCBI Taxonomy" id="1437605"/>
    <lineage>
        <taxon>Bacteria</taxon>
        <taxon>Bacillati</taxon>
        <taxon>Actinomycetota</taxon>
        <taxon>Actinomycetes</taxon>
        <taxon>Bifidobacteriales</taxon>
        <taxon>Bifidobacteriaceae</taxon>
        <taxon>Bifidobacterium</taxon>
    </lineage>
</organism>
<dbReference type="InterPro" id="IPR010994">
    <property type="entry name" value="RuvA_2-like"/>
</dbReference>
<dbReference type="Pfam" id="PF12836">
    <property type="entry name" value="HHH_3"/>
    <property type="match status" value="1"/>
</dbReference>
<dbReference type="PATRIC" id="fig|1437605.7.peg.392"/>
<keyword evidence="2" id="KW-0812">Transmembrane</keyword>
<keyword evidence="2" id="KW-0472">Membrane</keyword>
<dbReference type="PANTHER" id="PTHR21180:SF32">
    <property type="entry name" value="ENDONUCLEASE_EXONUCLEASE_PHOSPHATASE FAMILY DOMAIN-CONTAINING PROTEIN 1"/>
    <property type="match status" value="1"/>
</dbReference>
<evidence type="ECO:0000256" key="1">
    <source>
        <dbReference type="SAM" id="MobiDB-lite"/>
    </source>
</evidence>
<dbReference type="KEGG" id="bact:AB656_01910"/>
<dbReference type="Gene3D" id="1.10.150.320">
    <property type="entry name" value="Photosystem II 12 kDa extrinsic protein"/>
    <property type="match status" value="1"/>
</dbReference>
<dbReference type="NCBIfam" id="TIGR00426">
    <property type="entry name" value="competence protein ComEA helix-hairpin-helix repeat region"/>
    <property type="match status" value="1"/>
</dbReference>
<protein>
    <submittedName>
        <fullName evidence="4">Competence protein ComEA</fullName>
    </submittedName>
</protein>
<keyword evidence="2" id="KW-1133">Transmembrane helix</keyword>
<evidence type="ECO:0000313" key="4">
    <source>
        <dbReference type="EMBL" id="KFI39957.1"/>
    </source>
</evidence>
<dbReference type="PANTHER" id="PTHR21180">
    <property type="entry name" value="ENDONUCLEASE/EXONUCLEASE/PHOSPHATASE FAMILY DOMAIN-CONTAINING PROTEIN 1"/>
    <property type="match status" value="1"/>
</dbReference>
<dbReference type="InterPro" id="IPR004509">
    <property type="entry name" value="Competence_ComEA_HhH"/>
</dbReference>
<dbReference type="Proteomes" id="UP000029015">
    <property type="component" value="Unassembled WGS sequence"/>
</dbReference>
<dbReference type="InterPro" id="IPR051675">
    <property type="entry name" value="Endo/Exo/Phosphatase_dom_1"/>
</dbReference>
<evidence type="ECO:0000313" key="5">
    <source>
        <dbReference type="Proteomes" id="UP000029015"/>
    </source>
</evidence>
<feature type="domain" description="Helix-hairpin-helix DNA-binding motif class 1" evidence="3">
    <location>
        <begin position="149"/>
        <end position="168"/>
    </location>
</feature>
<keyword evidence="5" id="KW-1185">Reference proteome</keyword>
<dbReference type="SMART" id="SM00278">
    <property type="entry name" value="HhH1"/>
    <property type="match status" value="2"/>
</dbReference>
<dbReference type="InterPro" id="IPR003583">
    <property type="entry name" value="Hlx-hairpin-Hlx_DNA-bd_motif"/>
</dbReference>
<gene>
    <name evidence="4" type="ORF">BACT_0658</name>
</gene>
<dbReference type="RefSeq" id="WP_051905247.1">
    <property type="nucleotide sequence ID" value="NZ_CP011786.1"/>
</dbReference>
<proteinExistence type="predicted"/>